<proteinExistence type="predicted"/>
<evidence type="ECO:0000313" key="1">
    <source>
        <dbReference type="EMBL" id="TEB09825.1"/>
    </source>
</evidence>
<dbReference type="Proteomes" id="UP000297597">
    <property type="component" value="Unassembled WGS sequence"/>
</dbReference>
<evidence type="ECO:0000313" key="2">
    <source>
        <dbReference type="Proteomes" id="UP000297597"/>
    </source>
</evidence>
<reference evidence="1 2" key="1">
    <citation type="journal article" date="2018" name="Environ. Microbiol.">
        <title>Novel energy conservation strategies and behaviour of Pelotomaculum schinkii driving syntrophic propionate catabolism.</title>
        <authorList>
            <person name="Hidalgo-Ahumada C.A.P."/>
            <person name="Nobu M.K."/>
            <person name="Narihiro T."/>
            <person name="Tamaki H."/>
            <person name="Liu W.T."/>
            <person name="Kamagata Y."/>
            <person name="Stams A.J.M."/>
            <person name="Imachi H."/>
            <person name="Sousa D.Z."/>
        </authorList>
    </citation>
    <scope>NUCLEOTIDE SEQUENCE [LARGE SCALE GENOMIC DNA]</scope>
    <source>
        <strain evidence="1 2">MGP</strain>
    </source>
</reference>
<dbReference type="AlphaFoldDB" id="A0A4Y7RLH4"/>
<organism evidence="1 2">
    <name type="scientific">Pelotomaculum propionicicum</name>
    <dbReference type="NCBI Taxonomy" id="258475"/>
    <lineage>
        <taxon>Bacteria</taxon>
        <taxon>Bacillati</taxon>
        <taxon>Bacillota</taxon>
        <taxon>Clostridia</taxon>
        <taxon>Eubacteriales</taxon>
        <taxon>Desulfotomaculaceae</taxon>
        <taxon>Pelotomaculum</taxon>
    </lineage>
</organism>
<accession>A0A4Y7RLH4</accession>
<dbReference type="EMBL" id="QFFZ01000037">
    <property type="protein sequence ID" value="TEB09825.1"/>
    <property type="molecule type" value="Genomic_DNA"/>
</dbReference>
<comment type="caution">
    <text evidence="1">The sequence shown here is derived from an EMBL/GenBank/DDBJ whole genome shotgun (WGS) entry which is preliminary data.</text>
</comment>
<name>A0A4Y7RLH4_9FIRM</name>
<protein>
    <submittedName>
        <fullName evidence="1">Uncharacterized protein</fullName>
    </submittedName>
</protein>
<sequence>MGGAVRVALTAGDPTHGIMGEATGLLPVDMFPEPPRRRVYKTMRGGGSQGRRHPCFKTFGIHMVSNL</sequence>
<keyword evidence="2" id="KW-1185">Reference proteome</keyword>
<gene>
    <name evidence="1" type="ORF">Pmgp_02826</name>
</gene>